<comment type="caution">
    <text evidence="1">The sequence shown here is derived from an EMBL/GenBank/DDBJ whole genome shotgun (WGS) entry which is preliminary data.</text>
</comment>
<reference evidence="1" key="1">
    <citation type="submission" date="2021-06" db="EMBL/GenBank/DDBJ databases">
        <authorList>
            <person name="Kallberg Y."/>
            <person name="Tangrot J."/>
            <person name="Rosling A."/>
        </authorList>
    </citation>
    <scope>NUCLEOTIDE SEQUENCE</scope>
    <source>
        <strain evidence="1">MA461A</strain>
    </source>
</reference>
<evidence type="ECO:0000313" key="2">
    <source>
        <dbReference type="Proteomes" id="UP000789920"/>
    </source>
</evidence>
<gene>
    <name evidence="1" type="ORF">RPERSI_LOCUS2860</name>
</gene>
<accession>A0ACA9LDS3</accession>
<name>A0ACA9LDS3_9GLOM</name>
<organism evidence="1 2">
    <name type="scientific">Racocetra persica</name>
    <dbReference type="NCBI Taxonomy" id="160502"/>
    <lineage>
        <taxon>Eukaryota</taxon>
        <taxon>Fungi</taxon>
        <taxon>Fungi incertae sedis</taxon>
        <taxon>Mucoromycota</taxon>
        <taxon>Glomeromycotina</taxon>
        <taxon>Glomeromycetes</taxon>
        <taxon>Diversisporales</taxon>
        <taxon>Gigasporaceae</taxon>
        <taxon>Racocetra</taxon>
    </lineage>
</organism>
<dbReference type="EMBL" id="CAJVQC010003312">
    <property type="protein sequence ID" value="CAG8524616.1"/>
    <property type="molecule type" value="Genomic_DNA"/>
</dbReference>
<evidence type="ECO:0000313" key="1">
    <source>
        <dbReference type="EMBL" id="CAG8524616.1"/>
    </source>
</evidence>
<proteinExistence type="predicted"/>
<dbReference type="Proteomes" id="UP000789920">
    <property type="component" value="Unassembled WGS sequence"/>
</dbReference>
<sequence>TNENSYYLMVYYELGTELIISISDQQAHPLIRSSILARVIIPYYKGIAEERSIQKPSAKNLVFSMWRVKMILKMIRDHWFKVIKKLLESKEALPEHKINLINKKANM</sequence>
<feature type="non-terminal residue" evidence="1">
    <location>
        <position position="1"/>
    </location>
</feature>
<protein>
    <submittedName>
        <fullName evidence="1">14479_t:CDS:1</fullName>
    </submittedName>
</protein>
<keyword evidence="2" id="KW-1185">Reference proteome</keyword>